<dbReference type="PANTHER" id="PTHR43719">
    <property type="entry name" value="TWO-COMPONENT HISTIDINE KINASE"/>
    <property type="match status" value="1"/>
</dbReference>
<dbReference type="PANTHER" id="PTHR43719:SF28">
    <property type="entry name" value="PEROXIDE STRESS-ACTIVATED HISTIDINE KINASE MAK1-RELATED"/>
    <property type="match status" value="1"/>
</dbReference>
<evidence type="ECO:0000256" key="1">
    <source>
        <dbReference type="ARBA" id="ARBA00022553"/>
    </source>
</evidence>
<protein>
    <submittedName>
        <fullName evidence="4">Sensory box histidine kinase/response regulator</fullName>
        <ecNumber evidence="5">2.7.13.3</ecNumber>
    </submittedName>
</protein>
<keyword evidence="6" id="KW-1185">Reference proteome</keyword>
<keyword evidence="4" id="KW-0418">Kinase</keyword>
<keyword evidence="5" id="KW-0808">Transferase</keyword>
<dbReference type="GO" id="GO:0000160">
    <property type="term" value="P:phosphorelay signal transduction system"/>
    <property type="evidence" value="ECO:0007669"/>
    <property type="project" value="InterPro"/>
</dbReference>
<proteinExistence type="predicted"/>
<dbReference type="PROSITE" id="PS50110">
    <property type="entry name" value="RESPONSE_REGULATORY"/>
    <property type="match status" value="1"/>
</dbReference>
<feature type="modified residue" description="4-aspartylphosphate" evidence="2">
    <location>
        <position position="68"/>
    </location>
</feature>
<evidence type="ECO:0000313" key="4">
    <source>
        <dbReference type="EMBL" id="KTD02895.1"/>
    </source>
</evidence>
<dbReference type="InterPro" id="IPR011006">
    <property type="entry name" value="CheY-like_superfamily"/>
</dbReference>
<reference evidence="5 7" key="2">
    <citation type="submission" date="2018-06" db="EMBL/GenBank/DDBJ databases">
        <authorList>
            <consortium name="Pathogen Informatics"/>
            <person name="Doyle S."/>
        </authorList>
    </citation>
    <scope>NUCLEOTIDE SEQUENCE [LARGE SCALE GENOMIC DNA]</scope>
    <source>
        <strain evidence="5 7">NCTC12022</strain>
    </source>
</reference>
<sequence length="160" mass="17546">MPGKASILELLKNKISCTTLLLVEDNSIALQMIELYAEKPGCHCTSVTNGEDALEIAKSKDFDLIITDIGLPRLSGRQIRVWEKSLNKSPKPIIGLTARGLFEAESESKQAGMNHVLSKPIKSEVLKSILAQFLPERFVISSANKANKQVLAVDTLDTEK</sequence>
<dbReference type="CDD" id="cd17546">
    <property type="entry name" value="REC_hyHK_CKI1_RcsC-like"/>
    <property type="match status" value="1"/>
</dbReference>
<feature type="domain" description="Response regulatory" evidence="3">
    <location>
        <begin position="19"/>
        <end position="134"/>
    </location>
</feature>
<dbReference type="RefSeq" id="WP_058443867.1">
    <property type="nucleotide sequence ID" value="NZ_CAAAHT010000065.1"/>
</dbReference>
<reference evidence="4 6" key="1">
    <citation type="submission" date="2015-11" db="EMBL/GenBank/DDBJ databases">
        <title>Genomic analysis of 38 Legionella species identifies large and diverse effector repertoires.</title>
        <authorList>
            <person name="Burstein D."/>
            <person name="Amaro F."/>
            <person name="Zusman T."/>
            <person name="Lifshitz Z."/>
            <person name="Cohen O."/>
            <person name="Gilbert J.A."/>
            <person name="Pupko T."/>
            <person name="Shuman H.A."/>
            <person name="Segal G."/>
        </authorList>
    </citation>
    <scope>NUCLEOTIDE SEQUENCE [LARGE SCALE GENOMIC DNA]</scope>
    <source>
        <strain evidence="4 6">WO-44C</strain>
    </source>
</reference>
<evidence type="ECO:0000313" key="6">
    <source>
        <dbReference type="Proteomes" id="UP000054698"/>
    </source>
</evidence>
<dbReference type="InterPro" id="IPR001789">
    <property type="entry name" value="Sig_transdc_resp-reg_receiver"/>
</dbReference>
<evidence type="ECO:0000313" key="5">
    <source>
        <dbReference type="EMBL" id="SPX59719.1"/>
    </source>
</evidence>
<dbReference type="GO" id="GO:0004673">
    <property type="term" value="F:protein histidine kinase activity"/>
    <property type="evidence" value="ECO:0007669"/>
    <property type="project" value="UniProtKB-EC"/>
</dbReference>
<dbReference type="Gene3D" id="3.40.50.2300">
    <property type="match status" value="1"/>
</dbReference>
<dbReference type="AlphaFoldDB" id="A0A0W0U574"/>
<dbReference type="Pfam" id="PF00072">
    <property type="entry name" value="Response_reg"/>
    <property type="match status" value="1"/>
</dbReference>
<dbReference type="EC" id="2.7.13.3" evidence="5"/>
<name>A0A0W0U574_9GAMM</name>
<dbReference type="SUPFAM" id="SSF52172">
    <property type="entry name" value="CheY-like"/>
    <property type="match status" value="1"/>
</dbReference>
<dbReference type="PATRIC" id="fig|453.4.peg.701"/>
<dbReference type="EMBL" id="UASS01000002">
    <property type="protein sequence ID" value="SPX59719.1"/>
    <property type="molecule type" value="Genomic_DNA"/>
</dbReference>
<keyword evidence="1 2" id="KW-0597">Phosphoprotein</keyword>
<evidence type="ECO:0000313" key="7">
    <source>
        <dbReference type="Proteomes" id="UP000251942"/>
    </source>
</evidence>
<accession>A0A0W0U574</accession>
<organism evidence="4 6">
    <name type="scientific">Legionella feeleii</name>
    <dbReference type="NCBI Taxonomy" id="453"/>
    <lineage>
        <taxon>Bacteria</taxon>
        <taxon>Pseudomonadati</taxon>
        <taxon>Pseudomonadota</taxon>
        <taxon>Gammaproteobacteria</taxon>
        <taxon>Legionellales</taxon>
        <taxon>Legionellaceae</taxon>
        <taxon>Legionella</taxon>
    </lineage>
</organism>
<dbReference type="Proteomes" id="UP000251942">
    <property type="component" value="Unassembled WGS sequence"/>
</dbReference>
<gene>
    <name evidence="5" type="primary">luxQ_1</name>
    <name evidence="4" type="ORF">Lfee_0648</name>
    <name evidence="5" type="ORF">NCTC12022_00430</name>
</gene>
<dbReference type="EMBL" id="LNYB01000020">
    <property type="protein sequence ID" value="KTD02895.1"/>
    <property type="molecule type" value="Genomic_DNA"/>
</dbReference>
<dbReference type="STRING" id="453.Lfee_0648"/>
<dbReference type="SMART" id="SM00448">
    <property type="entry name" value="REC"/>
    <property type="match status" value="1"/>
</dbReference>
<dbReference type="Proteomes" id="UP000054698">
    <property type="component" value="Unassembled WGS sequence"/>
</dbReference>
<dbReference type="InterPro" id="IPR050956">
    <property type="entry name" value="2C_system_His_kinase"/>
</dbReference>
<evidence type="ECO:0000256" key="2">
    <source>
        <dbReference type="PROSITE-ProRule" id="PRU00169"/>
    </source>
</evidence>
<dbReference type="OrthoDB" id="5634458at2"/>
<evidence type="ECO:0000259" key="3">
    <source>
        <dbReference type="PROSITE" id="PS50110"/>
    </source>
</evidence>